<name>A0AAU7JJT5_9HYPH</name>
<dbReference type="RefSeq" id="WP_406857289.1">
    <property type="nucleotide sequence ID" value="NZ_CP157484.1"/>
</dbReference>
<gene>
    <name evidence="4" type="ORF">ABEG18_06590</name>
</gene>
<dbReference type="PANTHER" id="PTHR23132:SF23">
    <property type="entry name" value="D-ALANINE--D-ALANINE LIGASE B"/>
    <property type="match status" value="1"/>
</dbReference>
<dbReference type="Pfam" id="PF02786">
    <property type="entry name" value="CPSase_L_D2"/>
    <property type="match status" value="1"/>
</dbReference>
<reference evidence="4" key="1">
    <citation type="submission" date="2024-05" db="EMBL/GenBank/DDBJ databases">
        <authorList>
            <person name="Kim S."/>
            <person name="Heo J."/>
            <person name="Choi H."/>
            <person name="Choi Y."/>
            <person name="Kwon S.-W."/>
            <person name="Kim Y."/>
        </authorList>
    </citation>
    <scope>NUCLEOTIDE SEQUENCE</scope>
    <source>
        <strain evidence="4">KACC 23698</strain>
    </source>
</reference>
<dbReference type="AlphaFoldDB" id="A0AAU7JJT5"/>
<dbReference type="Gene3D" id="3.30.470.20">
    <property type="entry name" value="ATP-grasp fold, B domain"/>
    <property type="match status" value="1"/>
</dbReference>
<dbReference type="InterPro" id="IPR005479">
    <property type="entry name" value="CPAse_ATP-bd"/>
</dbReference>
<dbReference type="PROSITE" id="PS50975">
    <property type="entry name" value="ATP_GRASP"/>
    <property type="match status" value="1"/>
</dbReference>
<dbReference type="GO" id="GO:0005524">
    <property type="term" value="F:ATP binding"/>
    <property type="evidence" value="ECO:0007669"/>
    <property type="project" value="UniProtKB-UniRule"/>
</dbReference>
<dbReference type="GO" id="GO:0046872">
    <property type="term" value="F:metal ion binding"/>
    <property type="evidence" value="ECO:0007669"/>
    <property type="project" value="InterPro"/>
</dbReference>
<dbReference type="GO" id="GO:0008716">
    <property type="term" value="F:D-alanine-D-alanine ligase activity"/>
    <property type="evidence" value="ECO:0007669"/>
    <property type="project" value="TreeGrafter"/>
</dbReference>
<evidence type="ECO:0000259" key="3">
    <source>
        <dbReference type="PROSITE" id="PS50975"/>
    </source>
</evidence>
<dbReference type="InterPro" id="IPR011761">
    <property type="entry name" value="ATP-grasp"/>
</dbReference>
<dbReference type="SUPFAM" id="SSF56059">
    <property type="entry name" value="Glutathione synthetase ATP-binding domain-like"/>
    <property type="match status" value="1"/>
</dbReference>
<dbReference type="PANTHER" id="PTHR23132">
    <property type="entry name" value="D-ALANINE--D-ALANINE LIGASE"/>
    <property type="match status" value="1"/>
</dbReference>
<dbReference type="Gene3D" id="3.30.1490.20">
    <property type="entry name" value="ATP-grasp fold, A domain"/>
    <property type="match status" value="1"/>
</dbReference>
<keyword evidence="1" id="KW-0547">Nucleotide-binding</keyword>
<evidence type="ECO:0000256" key="2">
    <source>
        <dbReference type="SAM" id="MobiDB-lite"/>
    </source>
</evidence>
<sequence length="391" mass="42259">MTTQSVEGVGDRGAGRPSRPKVVLLSPPGDLGQIVLRSLSGLNARTLLVCEPRSSIRMSAHVSGTLLAAENVFDNGLAIAQALEEEHRRDPIDIVLSSSVRGLSVLGRIRNQISPPVYPMADEALLARLNDKWRFASVCAECNVPTPRTLRFASASELDVAALTRSIGFPCVFKPTNASGGDGVKVVRNETELVKAVADNARFVSDGFLVQEFREGVDVGLSVFAVNGEIRNWSTFQCDGYWSTRFCEVPDLLDAGRRIVSQTKFTGVANFDARRNPNNGELAVLECNPRFFRRVSAARINGLDFVAAGLASLGLAPRQPSFLTTGRHLSASDVASWSGLRMMAREGYSLASLGRDFAEFLRDPAPGIGSFANEWLHLAADKVRLKPSISG</sequence>
<dbReference type="InterPro" id="IPR013815">
    <property type="entry name" value="ATP_grasp_subdomain_1"/>
</dbReference>
<dbReference type="EMBL" id="CP157484">
    <property type="protein sequence ID" value="XBO40430.1"/>
    <property type="molecule type" value="Genomic_DNA"/>
</dbReference>
<evidence type="ECO:0000256" key="1">
    <source>
        <dbReference type="PROSITE-ProRule" id="PRU00409"/>
    </source>
</evidence>
<organism evidence="4">
    <name type="scientific">Alsobacter sp. KACC 23698</name>
    <dbReference type="NCBI Taxonomy" id="3149229"/>
    <lineage>
        <taxon>Bacteria</taxon>
        <taxon>Pseudomonadati</taxon>
        <taxon>Pseudomonadota</taxon>
        <taxon>Alphaproteobacteria</taxon>
        <taxon>Hyphomicrobiales</taxon>
        <taxon>Alsobacteraceae</taxon>
        <taxon>Alsobacter</taxon>
    </lineage>
</organism>
<accession>A0AAU7JJT5</accession>
<feature type="region of interest" description="Disordered" evidence="2">
    <location>
        <begin position="1"/>
        <end position="20"/>
    </location>
</feature>
<protein>
    <submittedName>
        <fullName evidence="4">ATP-grasp domain-containing protein</fullName>
    </submittedName>
</protein>
<keyword evidence="1" id="KW-0067">ATP-binding</keyword>
<proteinExistence type="predicted"/>
<feature type="domain" description="ATP-grasp" evidence="3">
    <location>
        <begin position="136"/>
        <end position="366"/>
    </location>
</feature>
<evidence type="ECO:0000313" key="4">
    <source>
        <dbReference type="EMBL" id="XBO40430.1"/>
    </source>
</evidence>